<feature type="transmembrane region" description="Helical" evidence="5">
    <location>
        <begin position="191"/>
        <end position="209"/>
    </location>
</feature>
<dbReference type="Pfam" id="PF04172">
    <property type="entry name" value="LrgB"/>
    <property type="match status" value="1"/>
</dbReference>
<evidence type="ECO:0000256" key="5">
    <source>
        <dbReference type="SAM" id="Phobius"/>
    </source>
</evidence>
<dbReference type="PANTHER" id="PTHR30249:SF0">
    <property type="entry name" value="PLASTIDAL GLYCOLATE_GLYCERATE TRANSLOCATOR 1, CHLOROPLASTIC"/>
    <property type="match status" value="1"/>
</dbReference>
<feature type="transmembrane region" description="Helical" evidence="5">
    <location>
        <begin position="221"/>
        <end position="243"/>
    </location>
</feature>
<keyword evidence="3 5" id="KW-1133">Transmembrane helix</keyword>
<evidence type="ECO:0000256" key="4">
    <source>
        <dbReference type="ARBA" id="ARBA00023136"/>
    </source>
</evidence>
<protein>
    <submittedName>
        <fullName evidence="6">LrgB family protein</fullName>
    </submittedName>
</protein>
<feature type="transmembrane region" description="Helical" evidence="5">
    <location>
        <begin position="73"/>
        <end position="94"/>
    </location>
</feature>
<comment type="caution">
    <text evidence="6">The sequence shown here is derived from an EMBL/GenBank/DDBJ whole genome shotgun (WGS) entry which is preliminary data.</text>
</comment>
<evidence type="ECO:0000313" key="6">
    <source>
        <dbReference type="EMBL" id="MDV2077952.1"/>
    </source>
</evidence>
<name>A0ABU3VUK0_9GAMM</name>
<feature type="transmembrane region" description="Helical" evidence="5">
    <location>
        <begin position="49"/>
        <end position="67"/>
    </location>
</feature>
<evidence type="ECO:0000256" key="2">
    <source>
        <dbReference type="ARBA" id="ARBA00022692"/>
    </source>
</evidence>
<dbReference type="RefSeq" id="WP_316972808.1">
    <property type="nucleotide sequence ID" value="NZ_JAWIIJ010000002.1"/>
</dbReference>
<dbReference type="EMBL" id="JAWIIJ010000002">
    <property type="protein sequence ID" value="MDV2077952.1"/>
    <property type="molecule type" value="Genomic_DNA"/>
</dbReference>
<organism evidence="6 7">
    <name type="scientific">Marinobacter xestospongiae</name>
    <dbReference type="NCBI Taxonomy" id="994319"/>
    <lineage>
        <taxon>Bacteria</taxon>
        <taxon>Pseudomonadati</taxon>
        <taxon>Pseudomonadota</taxon>
        <taxon>Gammaproteobacteria</taxon>
        <taxon>Pseudomonadales</taxon>
        <taxon>Marinobacteraceae</taxon>
        <taxon>Marinobacter</taxon>
    </lineage>
</organism>
<keyword evidence="2 5" id="KW-0812">Transmembrane</keyword>
<dbReference type="InterPro" id="IPR007300">
    <property type="entry name" value="CidB/LrgB"/>
</dbReference>
<evidence type="ECO:0000256" key="1">
    <source>
        <dbReference type="ARBA" id="ARBA00004141"/>
    </source>
</evidence>
<evidence type="ECO:0000256" key="3">
    <source>
        <dbReference type="ARBA" id="ARBA00022989"/>
    </source>
</evidence>
<evidence type="ECO:0000313" key="7">
    <source>
        <dbReference type="Proteomes" id="UP001269819"/>
    </source>
</evidence>
<keyword evidence="4 5" id="KW-0472">Membrane</keyword>
<reference evidence="6 7" key="1">
    <citation type="submission" date="2023-10" db="EMBL/GenBank/DDBJ databases">
        <title>Characteristics and mechanism of a salt-tolerant marine origin heterotrophic nitrifying- aerobic denitrifying bacteria Marinobacter xestospongiae HN1.</title>
        <authorList>
            <person name="Qi R."/>
        </authorList>
    </citation>
    <scope>NUCLEOTIDE SEQUENCE [LARGE SCALE GENOMIC DNA]</scope>
    <source>
        <strain evidence="6 7">HN1</strain>
    </source>
</reference>
<gene>
    <name evidence="6" type="ORF">RYS15_04625</name>
</gene>
<feature type="transmembrane region" description="Helical" evidence="5">
    <location>
        <begin position="159"/>
        <end position="179"/>
    </location>
</feature>
<dbReference type="PANTHER" id="PTHR30249">
    <property type="entry name" value="PUTATIVE SEROTONIN TRANSPORTER"/>
    <property type="match status" value="1"/>
</dbReference>
<proteinExistence type="predicted"/>
<dbReference type="Proteomes" id="UP001269819">
    <property type="component" value="Unassembled WGS sequence"/>
</dbReference>
<feature type="transmembrane region" description="Helical" evidence="5">
    <location>
        <begin position="106"/>
        <end position="128"/>
    </location>
</feature>
<comment type="subcellular location">
    <subcellularLocation>
        <location evidence="1">Membrane</location>
        <topology evidence="1">Multi-pass membrane protein</topology>
    </subcellularLocation>
</comment>
<accession>A0ABU3VUK0</accession>
<feature type="transmembrane region" description="Helical" evidence="5">
    <location>
        <begin position="12"/>
        <end position="37"/>
    </location>
</feature>
<sequence length="246" mass="25807">MTEFSARLQSLFPHLLATPALSVLLTLIAYFAGVAIFRKLRQPVWCPPVLVAALLLAGTLSLLSISFDDYRRGAGWLSFLLGPATVALGVPLYQQFHHIRALWRQILVTVPLAATMAAAYALVIAWALGGTNDVMASLAPKSVTAPIAIGINQQIGGSVSLLMGSLLVTGVVASLCVDLLCRRLGIDDDRLIGLTLGINGHAIGTVRAFEISPTAGAFSSLGMGLTGVFTAVLLPFAMQLLALTAT</sequence>
<keyword evidence="7" id="KW-1185">Reference proteome</keyword>